<reference evidence="1 2" key="1">
    <citation type="submission" date="2017-08" db="EMBL/GenBank/DDBJ databases">
        <title>Complete Genome Sequence of Streptomyces formicae KY5, the formicamycin producer.</title>
        <authorList>
            <person name="Holmes N.A."/>
            <person name="Devine R."/>
            <person name="Qin Z."/>
            <person name="Seipke R.F."/>
            <person name="Wilkinson B."/>
            <person name="Hutchings M.I."/>
        </authorList>
    </citation>
    <scope>NUCLEOTIDE SEQUENCE [LARGE SCALE GENOMIC DNA]</scope>
    <source>
        <strain evidence="1 2">KY5</strain>
    </source>
</reference>
<gene>
    <name evidence="1" type="ORF">KY5_6888</name>
</gene>
<evidence type="ECO:0000313" key="2">
    <source>
        <dbReference type="Proteomes" id="UP000221011"/>
    </source>
</evidence>
<sequence>MGQLPPADLMWLGKSLHHVGDQGAALAALAQRLAPGGAIALLEGGLNARSLPRDIGFGKPGLQSRLEAVDEEWFAGMRASLPGTKDVVEDWPALLGAAGLRHVATRSFLLDVPAPLPREVRAHLVDELARRREMHEELLGADELATIDRLLDPSDPGGLLLRPDAFLLLAQTVHVAVKDREQG</sequence>
<evidence type="ECO:0000313" key="1">
    <source>
        <dbReference type="EMBL" id="ATL31906.1"/>
    </source>
</evidence>
<dbReference type="InterPro" id="IPR029063">
    <property type="entry name" value="SAM-dependent_MTases_sf"/>
</dbReference>
<dbReference type="SUPFAM" id="SSF53335">
    <property type="entry name" value="S-adenosyl-L-methionine-dependent methyltransferases"/>
    <property type="match status" value="1"/>
</dbReference>
<dbReference type="Proteomes" id="UP000221011">
    <property type="component" value="Chromosome"/>
</dbReference>
<dbReference type="AlphaFoldDB" id="A0A291QK74"/>
<dbReference type="Gene3D" id="3.40.50.150">
    <property type="entry name" value="Vaccinia Virus protein VP39"/>
    <property type="match status" value="1"/>
</dbReference>
<name>A0A291QK74_9ACTN</name>
<dbReference type="EMBL" id="CP022685">
    <property type="protein sequence ID" value="ATL31906.1"/>
    <property type="molecule type" value="Genomic_DNA"/>
</dbReference>
<dbReference type="KEGG" id="sfk:KY5_6888"/>
<proteinExistence type="predicted"/>
<organism evidence="1 2">
    <name type="scientific">Streptomyces formicae</name>
    <dbReference type="NCBI Taxonomy" id="1616117"/>
    <lineage>
        <taxon>Bacteria</taxon>
        <taxon>Bacillati</taxon>
        <taxon>Actinomycetota</taxon>
        <taxon>Actinomycetes</taxon>
        <taxon>Kitasatosporales</taxon>
        <taxon>Streptomycetaceae</taxon>
        <taxon>Streptomyces</taxon>
    </lineage>
</organism>
<protein>
    <submittedName>
        <fullName evidence="1">Uncharacterized protein</fullName>
    </submittedName>
</protein>
<keyword evidence="2" id="KW-1185">Reference proteome</keyword>
<accession>A0A291QK74</accession>